<dbReference type="InterPro" id="IPR037049">
    <property type="entry name" value="DUF1214_C_sf"/>
</dbReference>
<name>A0A100VYL0_9MYCO</name>
<reference evidence="5" key="1">
    <citation type="journal article" date="2016" name="Genome Announc.">
        <title>Draft Genome Sequences of Five Rapidly Growing Mycobacterium Species, M. thermoresistibile, M. fortuitum subsp. acetamidolyticum, M. canariasense, M. brisbanense, and M. novocastrense.</title>
        <authorList>
            <person name="Katahira K."/>
            <person name="Ogura Y."/>
            <person name="Gotoh Y."/>
            <person name="Hayashi T."/>
        </authorList>
    </citation>
    <scope>NUCLEOTIDE SEQUENCE [LARGE SCALE GENOMIC DNA]</scope>
    <source>
        <strain evidence="5">JCM15654</strain>
    </source>
</reference>
<keyword evidence="4" id="KW-0946">Virion</keyword>
<keyword evidence="5" id="KW-1185">Reference proteome</keyword>
<dbReference type="Proteomes" id="UP000069620">
    <property type="component" value="Unassembled WGS sequence"/>
</dbReference>
<dbReference type="Gene3D" id="2.60.40.1610">
    <property type="entry name" value="Domain of unknown function DUF1254"/>
    <property type="match status" value="1"/>
</dbReference>
<sequence length="472" mass="51893">MKVWVSGLVALLLAATAGCGGKSGEPQGGSSAEPTPQQVREIAKEAYMYGFPMVDNYRIQHSYFVDKANPQYKGDWNQTHSIARVFTPEDTTIQTPNSDTPYTMLGADLRAEPLVLTVPPIEAGRYYSLQFVDGYTYDYAYVGSRTTGNGGGKYLLAGPSWKGEKPEGINEVIRSDTDFSLVIYRTQLFDPADIDNVKKIQAGYTVEPLSAFEKKPAATAPAMDFIAPLTPDEQKTSPKFFQILNFVLKFAPVLPDEKELRDRFATIGIGPDGNFNPDTMSKDTLQAVQDGMADAWAELTTFQKEKLVTGEVTSGQLFGTHEELKNNYLYRMAGSVLGIYGNVAQEALYPVIATDSTGAPLTGAGKYTLRFAPGQLPPVNSFWSITMYKMPQSLLVANPINRYLINSPMLPNLIHDPDGGITIHVQNQSPGADKEANWLPAPDGPFQMIMRLYWPKEEALNGSWKAPQAVKD</sequence>
<keyword evidence="4" id="KW-0261">Viral envelope protein</keyword>
<comment type="caution">
    <text evidence="4">The sequence shown here is derived from an EMBL/GenBank/DDBJ whole genome shotgun (WGS) entry which is preliminary data.</text>
</comment>
<dbReference type="AlphaFoldDB" id="A0A100VYL0"/>
<dbReference type="STRING" id="146020.RMCB_2500"/>
<dbReference type="Pfam" id="PF06742">
    <property type="entry name" value="DUF1214"/>
    <property type="match status" value="1"/>
</dbReference>
<evidence type="ECO:0000259" key="2">
    <source>
        <dbReference type="Pfam" id="PF06742"/>
    </source>
</evidence>
<dbReference type="RefSeq" id="WP_062829029.1">
    <property type="nucleotide sequence ID" value="NZ_BCSX01000022.1"/>
</dbReference>
<dbReference type="OrthoDB" id="40820at2"/>
<accession>A0A100VYL0</accession>
<feature type="signal peptide" evidence="1">
    <location>
        <begin position="1"/>
        <end position="17"/>
    </location>
</feature>
<reference evidence="5" key="2">
    <citation type="submission" date="2016-02" db="EMBL/GenBank/DDBJ databases">
        <title>Draft genome sequence of five rapidly growing Mycobacterium species.</title>
        <authorList>
            <person name="Katahira K."/>
            <person name="Gotou Y."/>
            <person name="Iida K."/>
            <person name="Ogura Y."/>
            <person name="Hayashi T."/>
        </authorList>
    </citation>
    <scope>NUCLEOTIDE SEQUENCE [LARGE SCALE GENOMIC DNA]</scope>
    <source>
        <strain evidence="5">JCM15654</strain>
    </source>
</reference>
<feature type="domain" description="DUF1254" evidence="3">
    <location>
        <begin position="77"/>
        <end position="208"/>
    </location>
</feature>
<evidence type="ECO:0000313" key="4">
    <source>
        <dbReference type="EMBL" id="GAS88404.1"/>
    </source>
</evidence>
<gene>
    <name evidence="4" type="ORF">RMCB_2500</name>
</gene>
<dbReference type="EMBL" id="BCSX01000022">
    <property type="protein sequence ID" value="GAS88404.1"/>
    <property type="molecule type" value="Genomic_DNA"/>
</dbReference>
<dbReference type="PANTHER" id="PTHR36509:SF2">
    <property type="entry name" value="BLL3101 PROTEIN"/>
    <property type="match status" value="1"/>
</dbReference>
<dbReference type="SUPFAM" id="SSF160935">
    <property type="entry name" value="VPA0735-like"/>
    <property type="match status" value="1"/>
</dbReference>
<dbReference type="InterPro" id="IPR010621">
    <property type="entry name" value="DUF1214"/>
</dbReference>
<feature type="domain" description="DUF1214" evidence="2">
    <location>
        <begin position="346"/>
        <end position="457"/>
    </location>
</feature>
<dbReference type="InterPro" id="IPR010679">
    <property type="entry name" value="DUF1254"/>
</dbReference>
<evidence type="ECO:0000256" key="1">
    <source>
        <dbReference type="SAM" id="SignalP"/>
    </source>
</evidence>
<organism evidence="4 5">
    <name type="scientific">Mycolicibacterium brisbanense</name>
    <dbReference type="NCBI Taxonomy" id="146020"/>
    <lineage>
        <taxon>Bacteria</taxon>
        <taxon>Bacillati</taxon>
        <taxon>Actinomycetota</taxon>
        <taxon>Actinomycetes</taxon>
        <taxon>Mycobacteriales</taxon>
        <taxon>Mycobacteriaceae</taxon>
        <taxon>Mycolicibacterium</taxon>
    </lineage>
</organism>
<keyword evidence="1" id="KW-0732">Signal</keyword>
<proteinExistence type="predicted"/>
<evidence type="ECO:0000313" key="5">
    <source>
        <dbReference type="Proteomes" id="UP000069620"/>
    </source>
</evidence>
<evidence type="ECO:0000259" key="3">
    <source>
        <dbReference type="Pfam" id="PF06863"/>
    </source>
</evidence>
<dbReference type="Pfam" id="PF06863">
    <property type="entry name" value="DUF1254"/>
    <property type="match status" value="1"/>
</dbReference>
<dbReference type="PROSITE" id="PS51257">
    <property type="entry name" value="PROKAR_LIPOPROTEIN"/>
    <property type="match status" value="1"/>
</dbReference>
<dbReference type="InterPro" id="IPR037050">
    <property type="entry name" value="DUF1254_sf"/>
</dbReference>
<feature type="chain" id="PRO_5038871696" evidence="1">
    <location>
        <begin position="18"/>
        <end position="472"/>
    </location>
</feature>
<dbReference type="PANTHER" id="PTHR36509">
    <property type="entry name" value="BLL3101 PROTEIN"/>
    <property type="match status" value="1"/>
</dbReference>
<dbReference type="Gene3D" id="2.60.120.600">
    <property type="entry name" value="Domain of unknown function DUF1214, C-terminal domain"/>
    <property type="match status" value="1"/>
</dbReference>
<protein>
    <submittedName>
        <fullName evidence="4">Cell envelope protein</fullName>
    </submittedName>
</protein>